<name>A0A2A3EIZ2_APICC</name>
<organism evidence="1 2">
    <name type="scientific">Apis cerana cerana</name>
    <name type="common">Oriental honeybee</name>
    <dbReference type="NCBI Taxonomy" id="94128"/>
    <lineage>
        <taxon>Eukaryota</taxon>
        <taxon>Metazoa</taxon>
        <taxon>Ecdysozoa</taxon>
        <taxon>Arthropoda</taxon>
        <taxon>Hexapoda</taxon>
        <taxon>Insecta</taxon>
        <taxon>Pterygota</taxon>
        <taxon>Neoptera</taxon>
        <taxon>Endopterygota</taxon>
        <taxon>Hymenoptera</taxon>
        <taxon>Apocrita</taxon>
        <taxon>Aculeata</taxon>
        <taxon>Apoidea</taxon>
        <taxon>Anthophila</taxon>
        <taxon>Apidae</taxon>
        <taxon>Apis</taxon>
    </lineage>
</organism>
<dbReference type="AlphaFoldDB" id="A0A2A3EIZ2"/>
<proteinExistence type="predicted"/>
<gene>
    <name evidence="1" type="ORF">APICC_06094</name>
</gene>
<sequence length="161" mass="18768">MAPSSKSGDVKIMSIGGRVTNERERLIGMLEEEREWRARFLKSQNLAPEEPLMTKEYYKQLYNPFRRFYKLPFNKFEALLSPLIGKTPAAVVRNTTSKLIMTIVGIYCGWYYFKYNTYNWMKQSGWRQITTRDAAIPGTKNFKGLEKPKAFATNNFENSPI</sequence>
<dbReference type="Proteomes" id="UP000242457">
    <property type="component" value="Unassembled WGS sequence"/>
</dbReference>
<reference evidence="1 2" key="1">
    <citation type="submission" date="2014-07" db="EMBL/GenBank/DDBJ databases">
        <title>Genomic and transcriptomic analysis on Apis cerana provide comprehensive insights into honey bee biology.</title>
        <authorList>
            <person name="Diao Q."/>
            <person name="Sun L."/>
            <person name="Zheng H."/>
            <person name="Zheng H."/>
            <person name="Xu S."/>
            <person name="Wang S."/>
            <person name="Zeng Z."/>
            <person name="Hu F."/>
            <person name="Su S."/>
            <person name="Wu J."/>
        </authorList>
    </citation>
    <scope>NUCLEOTIDE SEQUENCE [LARGE SCALE GENOMIC DNA]</scope>
    <source>
        <tissue evidence="1">Pupae without intestine</tissue>
    </source>
</reference>
<keyword evidence="2" id="KW-1185">Reference proteome</keyword>
<dbReference type="Pfam" id="PF09782">
    <property type="entry name" value="NDUF_B6"/>
    <property type="match status" value="1"/>
</dbReference>
<dbReference type="GO" id="GO:0006120">
    <property type="term" value="P:mitochondrial electron transport, NADH to ubiquinone"/>
    <property type="evidence" value="ECO:0007669"/>
    <property type="project" value="InterPro"/>
</dbReference>
<dbReference type="GO" id="GO:0005739">
    <property type="term" value="C:mitochondrion"/>
    <property type="evidence" value="ECO:0007669"/>
    <property type="project" value="GOC"/>
</dbReference>
<accession>A0A2A3EIZ2</accession>
<dbReference type="STRING" id="94128.A0A2A3EIZ2"/>
<dbReference type="PANTHER" id="PTHR21106:SF2">
    <property type="entry name" value="NADH DEHYDROGENASE [UBIQUINONE] 1 BETA SUBCOMPLEX SUBUNIT 6"/>
    <property type="match status" value="1"/>
</dbReference>
<protein>
    <submittedName>
        <fullName evidence="1">Uncharacterized protein</fullName>
    </submittedName>
</protein>
<dbReference type="EMBL" id="KZ288253">
    <property type="protein sequence ID" value="PBC30991.1"/>
    <property type="molecule type" value="Genomic_DNA"/>
</dbReference>
<dbReference type="PANTHER" id="PTHR21106">
    <property type="entry name" value="NADH DEHYDROGENASE [UBIQUINONE] 1 BETA SUBCOMPLEX SUBUNIT 6"/>
    <property type="match status" value="1"/>
</dbReference>
<evidence type="ECO:0000313" key="1">
    <source>
        <dbReference type="EMBL" id="PBC30991.1"/>
    </source>
</evidence>
<dbReference type="InterPro" id="IPR019174">
    <property type="entry name" value="NADH_DH_b-subcmplx_su6"/>
</dbReference>
<evidence type="ECO:0000313" key="2">
    <source>
        <dbReference type="Proteomes" id="UP000242457"/>
    </source>
</evidence>
<dbReference type="OrthoDB" id="5824032at2759"/>